<evidence type="ECO:0000313" key="5">
    <source>
        <dbReference type="Proteomes" id="UP000194265"/>
    </source>
</evidence>
<dbReference type="SUPFAM" id="SSF52540">
    <property type="entry name" value="P-loop containing nucleoside triphosphate hydrolases"/>
    <property type="match status" value="1"/>
</dbReference>
<accession>A0A1X9T1T4</accession>
<dbReference type="EMBL" id="CP018791">
    <property type="protein sequence ID" value="ARR02494.1"/>
    <property type="molecule type" value="Genomic_DNA"/>
</dbReference>
<dbReference type="Gene3D" id="3.40.50.300">
    <property type="entry name" value="P-loop containing nucleotide triphosphate hydrolases"/>
    <property type="match status" value="1"/>
</dbReference>
<evidence type="ECO:0000256" key="1">
    <source>
        <dbReference type="ARBA" id="ARBA00022741"/>
    </source>
</evidence>
<dbReference type="OrthoDB" id="9791543at2"/>
<reference evidence="4 5" key="1">
    <citation type="journal article" date="2017" name="Genome Biol. Evol.">
        <title>Comparative Genomic Analysis Identifies a Campylobacter Clade Deficient in Selenium Metabolism.</title>
        <authorList>
            <person name="Miller W.G."/>
            <person name="Yee E."/>
            <person name="Lopes B.S."/>
            <person name="Chapman M.H."/>
            <person name="Huynh S."/>
            <person name="Bono J.L."/>
            <person name="Parker C.T."/>
            <person name="Strachan N.J.C."/>
            <person name="Forbes K.J."/>
        </authorList>
    </citation>
    <scope>NUCLEOTIDE SEQUENCE [LARGE SCALE GENOMIC DNA]</scope>
    <source>
        <strain evidence="4 5">RM8964</strain>
    </source>
</reference>
<dbReference type="STRING" id="1660074.CVIC8964_1089"/>
<name>A0A1X9T1T4_9BACT</name>
<evidence type="ECO:0000313" key="4">
    <source>
        <dbReference type="EMBL" id="ARR02494.1"/>
    </source>
</evidence>
<proteinExistence type="predicted"/>
<sequence>MDIIKDTKQLYIFAGVNGSGKSTFYINQLLKNDFYGYRVNSDELAKELGNYESSYIQNKAGKLAIAMRNKFLNSGASFNLETTLSGKGIIRFIKLAKNKDYNITLFYIGLENVEISKKRVAIRVSKGGHNIDNKTLERRFGQSFDNLKELLGVCDKIYFYDNNSEILDDKEQTLSNAKLVAVKQNGEFFTIIDSYANEIIDQHKIQKEYENTNKHKIDLLR</sequence>
<dbReference type="Proteomes" id="UP000194265">
    <property type="component" value="Chromosome"/>
</dbReference>
<dbReference type="AlphaFoldDB" id="A0A1X9T1T4"/>
<gene>
    <name evidence="4" type="ORF">CVIC8964_1089</name>
</gene>
<evidence type="ECO:0000256" key="2">
    <source>
        <dbReference type="ARBA" id="ARBA00022840"/>
    </source>
</evidence>
<organism evidence="4 5">
    <name type="scientific">Campylobacter vicugnae</name>
    <dbReference type="NCBI Taxonomy" id="1660076"/>
    <lineage>
        <taxon>Bacteria</taxon>
        <taxon>Pseudomonadati</taxon>
        <taxon>Campylobacterota</taxon>
        <taxon>Epsilonproteobacteria</taxon>
        <taxon>Campylobacterales</taxon>
        <taxon>Campylobacteraceae</taxon>
        <taxon>Campylobacter</taxon>
    </lineage>
</organism>
<dbReference type="InterPro" id="IPR010488">
    <property type="entry name" value="Zeta_toxin_domain"/>
</dbReference>
<keyword evidence="2" id="KW-0067">ATP-binding</keyword>
<keyword evidence="1" id="KW-0547">Nucleotide-binding</keyword>
<evidence type="ECO:0000259" key="3">
    <source>
        <dbReference type="Pfam" id="PF06414"/>
    </source>
</evidence>
<dbReference type="Pfam" id="PF06414">
    <property type="entry name" value="Zeta_toxin"/>
    <property type="match status" value="1"/>
</dbReference>
<dbReference type="PANTHER" id="PTHR39206:SF1">
    <property type="entry name" value="SLL8004 PROTEIN"/>
    <property type="match status" value="1"/>
</dbReference>
<protein>
    <submittedName>
        <fullName evidence="4">ATPase, AAA family</fullName>
    </submittedName>
</protein>
<feature type="domain" description="Zeta toxin" evidence="3">
    <location>
        <begin position="7"/>
        <end position="164"/>
    </location>
</feature>
<dbReference type="InterPro" id="IPR027417">
    <property type="entry name" value="P-loop_NTPase"/>
</dbReference>
<dbReference type="PANTHER" id="PTHR39206">
    <property type="entry name" value="SLL8004 PROTEIN"/>
    <property type="match status" value="1"/>
</dbReference>
<dbReference type="RefSeq" id="WP_086333827.1">
    <property type="nucleotide sequence ID" value="NZ_CP018791.1"/>
</dbReference>